<dbReference type="Pfam" id="PF01979">
    <property type="entry name" value="Amidohydro_1"/>
    <property type="match status" value="1"/>
</dbReference>
<dbReference type="InterPro" id="IPR006680">
    <property type="entry name" value="Amidohydro-rel"/>
</dbReference>
<dbReference type="EMBL" id="CAEZZC010000020">
    <property type="protein sequence ID" value="CAB4757804.1"/>
    <property type="molecule type" value="Genomic_DNA"/>
</dbReference>
<dbReference type="PANTHER" id="PTHR11113:SF14">
    <property type="entry name" value="N-ACETYLGLUCOSAMINE-6-PHOSPHATE DEACETYLASE"/>
    <property type="match status" value="1"/>
</dbReference>
<proteinExistence type="predicted"/>
<sequence>MTRTVPAFLDLQVNGHGGVDLLSATTTDEIRTLGRSLWSQGVQGYLPTLITGPIERTLEVMKLIEEVRRSGGDDEAEIIGIHLEGPFLSPEKPGTHPLDFLTLPTPDLMGKYLAAGTLAMVTLAPELPGALDAIKFLNQMGVVVSLGHSNATKEQAHAGFDAGAKTVTHIWNAMNKDRNSGIGAAALEREDVVISMIVDGVHLDDELVKYTIARAKDRFIVTNDAIVAAGLGDGTFPFGSFDITVANGRASRSDGTLSGGVASLKDSLARMLGLGIDFDSAIAAMTSTPANLIGRPELGVLGLGQRTTEV</sequence>
<dbReference type="PANTHER" id="PTHR11113">
    <property type="entry name" value="N-ACETYLGLUCOSAMINE-6-PHOSPHATE DEACETYLASE"/>
    <property type="match status" value="1"/>
</dbReference>
<organism evidence="3">
    <name type="scientific">freshwater metagenome</name>
    <dbReference type="NCBI Taxonomy" id="449393"/>
    <lineage>
        <taxon>unclassified sequences</taxon>
        <taxon>metagenomes</taxon>
        <taxon>ecological metagenomes</taxon>
    </lineage>
</organism>
<dbReference type="AlphaFoldDB" id="A0A6J6MGI5"/>
<reference evidence="3" key="1">
    <citation type="submission" date="2020-05" db="EMBL/GenBank/DDBJ databases">
        <authorList>
            <person name="Chiriac C."/>
            <person name="Salcher M."/>
            <person name="Ghai R."/>
            <person name="Kavagutti S V."/>
        </authorList>
    </citation>
    <scope>NUCLEOTIDE SEQUENCE</scope>
</reference>
<evidence type="ECO:0000256" key="1">
    <source>
        <dbReference type="ARBA" id="ARBA00022801"/>
    </source>
</evidence>
<protein>
    <submittedName>
        <fullName evidence="3">Unannotated protein</fullName>
    </submittedName>
</protein>
<dbReference type="EMBL" id="CAFBMV010000005">
    <property type="protein sequence ID" value="CAB4922512.1"/>
    <property type="molecule type" value="Genomic_DNA"/>
</dbReference>
<evidence type="ECO:0000313" key="3">
    <source>
        <dbReference type="EMBL" id="CAB4673310.1"/>
    </source>
</evidence>
<dbReference type="Gene3D" id="3.20.20.140">
    <property type="entry name" value="Metal-dependent hydrolases"/>
    <property type="match status" value="1"/>
</dbReference>
<dbReference type="GO" id="GO:0008448">
    <property type="term" value="F:N-acetylglucosamine-6-phosphate deacetylase activity"/>
    <property type="evidence" value="ECO:0007669"/>
    <property type="project" value="TreeGrafter"/>
</dbReference>
<evidence type="ECO:0000313" key="4">
    <source>
        <dbReference type="EMBL" id="CAB4757804.1"/>
    </source>
</evidence>
<dbReference type="SUPFAM" id="SSF51556">
    <property type="entry name" value="Metallo-dependent hydrolases"/>
    <property type="match status" value="1"/>
</dbReference>
<dbReference type="GO" id="GO:0006046">
    <property type="term" value="P:N-acetylglucosamine catabolic process"/>
    <property type="evidence" value="ECO:0007669"/>
    <property type="project" value="TreeGrafter"/>
</dbReference>
<dbReference type="InterPro" id="IPR032466">
    <property type="entry name" value="Metal_Hydrolase"/>
</dbReference>
<gene>
    <name evidence="3" type="ORF">UFOPK2289_01264</name>
    <name evidence="4" type="ORF">UFOPK2822_01254</name>
    <name evidence="5" type="ORF">UFOPK3670_00753</name>
</gene>
<accession>A0A6J6MGI5</accession>
<keyword evidence="1" id="KW-0378">Hydrolase</keyword>
<feature type="domain" description="Amidohydrolase-related" evidence="2">
    <location>
        <begin position="5"/>
        <end position="304"/>
    </location>
</feature>
<name>A0A6J6MGI5_9ZZZZ</name>
<evidence type="ECO:0000259" key="2">
    <source>
        <dbReference type="Pfam" id="PF01979"/>
    </source>
</evidence>
<dbReference type="EMBL" id="CAEZWT010000055">
    <property type="protein sequence ID" value="CAB4673310.1"/>
    <property type="molecule type" value="Genomic_DNA"/>
</dbReference>
<evidence type="ECO:0000313" key="5">
    <source>
        <dbReference type="EMBL" id="CAB4922512.1"/>
    </source>
</evidence>